<dbReference type="InterPro" id="IPR003673">
    <property type="entry name" value="CoA-Trfase_fam_III"/>
</dbReference>
<evidence type="ECO:0000313" key="2">
    <source>
        <dbReference type="Proteomes" id="UP000051063"/>
    </source>
</evidence>
<dbReference type="InterPro" id="IPR023606">
    <property type="entry name" value="CoA-Trfase_III_dom_1_sf"/>
</dbReference>
<proteinExistence type="predicted"/>
<dbReference type="SUPFAM" id="SSF89796">
    <property type="entry name" value="CoA-transferase family III (CaiB/BaiF)"/>
    <property type="match status" value="1"/>
</dbReference>
<dbReference type="Pfam" id="PF02515">
    <property type="entry name" value="CoA_transf_3"/>
    <property type="match status" value="1"/>
</dbReference>
<organism evidence="1 2">
    <name type="scientific">Brevibacillus choshinensis</name>
    <dbReference type="NCBI Taxonomy" id="54911"/>
    <lineage>
        <taxon>Bacteria</taxon>
        <taxon>Bacillati</taxon>
        <taxon>Bacillota</taxon>
        <taxon>Bacilli</taxon>
        <taxon>Bacillales</taxon>
        <taxon>Paenibacillaceae</taxon>
        <taxon>Brevibacillus</taxon>
    </lineage>
</organism>
<dbReference type="Gene3D" id="3.40.50.10540">
    <property type="entry name" value="Crotonobetainyl-coa:carnitine coa-transferase, domain 1"/>
    <property type="match status" value="1"/>
</dbReference>
<reference evidence="1 2" key="1">
    <citation type="submission" date="2015-09" db="EMBL/GenBank/DDBJ databases">
        <title>Genome sequencing project for genomic taxonomy and phylogenomics of Bacillus-like bacteria.</title>
        <authorList>
            <person name="Liu B."/>
            <person name="Wang J."/>
            <person name="Zhu Y."/>
            <person name="Liu G."/>
            <person name="Chen Q."/>
            <person name="Chen Z."/>
            <person name="Lan J."/>
            <person name="Che J."/>
            <person name="Ge C."/>
            <person name="Shi H."/>
            <person name="Pan Z."/>
            <person name="Liu X."/>
        </authorList>
    </citation>
    <scope>NUCLEOTIDE SEQUENCE [LARGE SCALE GENOMIC DNA]</scope>
    <source>
        <strain evidence="1 2">DSM 8552</strain>
    </source>
</reference>
<dbReference type="Proteomes" id="UP000051063">
    <property type="component" value="Unassembled WGS sequence"/>
</dbReference>
<dbReference type="EMBL" id="LJJB01000007">
    <property type="protein sequence ID" value="KQL49534.1"/>
    <property type="molecule type" value="Genomic_DNA"/>
</dbReference>
<evidence type="ECO:0000313" key="1">
    <source>
        <dbReference type="EMBL" id="KQL49534.1"/>
    </source>
</evidence>
<comment type="caution">
    <text evidence="1">The sequence shown here is derived from an EMBL/GenBank/DDBJ whole genome shotgun (WGS) entry which is preliminary data.</text>
</comment>
<accession>A0ABR5NDA1</accession>
<gene>
    <name evidence="1" type="ORF">AN963_07280</name>
</gene>
<name>A0ABR5NDA1_BRECH</name>
<sequence>MYDLYEVFADPHVLQREMLLEVEYPVPGKIKQIGFPIKLSRPPGEWRNHAPSLGEHTNMMLTQINYSPE</sequence>
<protein>
    <submittedName>
        <fullName evidence="1">Uncharacterized protein</fullName>
    </submittedName>
</protein>
<keyword evidence="2" id="KW-1185">Reference proteome</keyword>